<evidence type="ECO:0000256" key="8">
    <source>
        <dbReference type="ARBA" id="ARBA00023136"/>
    </source>
</evidence>
<keyword evidence="15" id="KW-1185">Reference proteome</keyword>
<keyword evidence="6" id="KW-0812">Transmembrane</keyword>
<evidence type="ECO:0000256" key="10">
    <source>
        <dbReference type="ARBA" id="ARBA00030775"/>
    </source>
</evidence>
<comment type="similarity">
    <text evidence="9">Belongs to the GSP H family.</text>
</comment>
<dbReference type="SUPFAM" id="SSF54523">
    <property type="entry name" value="Pili subunits"/>
    <property type="match status" value="1"/>
</dbReference>
<evidence type="ECO:0000256" key="6">
    <source>
        <dbReference type="ARBA" id="ARBA00022692"/>
    </source>
</evidence>
<evidence type="ECO:0000313" key="15">
    <source>
        <dbReference type="Proteomes" id="UP000321726"/>
    </source>
</evidence>
<dbReference type="Proteomes" id="UP000321726">
    <property type="component" value="Unassembled WGS sequence"/>
</dbReference>
<dbReference type="EMBL" id="BJXU01000144">
    <property type="protein sequence ID" value="GEN25361.1"/>
    <property type="molecule type" value="Genomic_DNA"/>
</dbReference>
<evidence type="ECO:0000256" key="2">
    <source>
        <dbReference type="ARBA" id="ARBA00021549"/>
    </source>
</evidence>
<reference evidence="13 14" key="1">
    <citation type="submission" date="2016-11" db="EMBL/GenBank/DDBJ databases">
        <authorList>
            <person name="Jaros S."/>
            <person name="Januszkiewicz K."/>
            <person name="Wedrychowicz H."/>
        </authorList>
    </citation>
    <scope>NUCLEOTIDE SEQUENCE [LARGE SCALE GENOMIC DNA]</scope>
    <source>
        <strain evidence="13 14">DSM 4740</strain>
    </source>
</reference>
<accession>A0A1M7KJ19</accession>
<dbReference type="Pfam" id="PF12019">
    <property type="entry name" value="GspH"/>
    <property type="match status" value="1"/>
</dbReference>
<evidence type="ECO:0000313" key="14">
    <source>
        <dbReference type="Proteomes" id="UP000184123"/>
    </source>
</evidence>
<keyword evidence="8" id="KW-0472">Membrane</keyword>
<evidence type="ECO:0000256" key="4">
    <source>
        <dbReference type="ARBA" id="ARBA00022481"/>
    </source>
</evidence>
<dbReference type="GO" id="GO:0005886">
    <property type="term" value="C:plasma membrane"/>
    <property type="evidence" value="ECO:0007669"/>
    <property type="project" value="UniProtKB-SubCell"/>
</dbReference>
<evidence type="ECO:0000313" key="12">
    <source>
        <dbReference type="EMBL" id="GEN25361.1"/>
    </source>
</evidence>
<dbReference type="AlphaFoldDB" id="A0A1M7KJ19"/>
<evidence type="ECO:0000256" key="5">
    <source>
        <dbReference type="ARBA" id="ARBA00022519"/>
    </source>
</evidence>
<protein>
    <recommendedName>
        <fullName evidence="2">Type II secretion system protein H</fullName>
    </recommendedName>
    <alternativeName>
        <fullName evidence="10">General secretion pathway protein H</fullName>
    </alternativeName>
</protein>
<dbReference type="InterPro" id="IPR022346">
    <property type="entry name" value="T2SS_GspH"/>
</dbReference>
<dbReference type="GO" id="GO:0015627">
    <property type="term" value="C:type II protein secretion system complex"/>
    <property type="evidence" value="ECO:0007669"/>
    <property type="project" value="InterPro"/>
</dbReference>
<dbReference type="Gene3D" id="3.55.40.10">
    <property type="entry name" value="minor pseudopilin epsh domain"/>
    <property type="match status" value="1"/>
</dbReference>
<evidence type="ECO:0000313" key="13">
    <source>
        <dbReference type="EMBL" id="SHM65336.1"/>
    </source>
</evidence>
<evidence type="ECO:0000256" key="9">
    <source>
        <dbReference type="ARBA" id="ARBA00025772"/>
    </source>
</evidence>
<keyword evidence="7" id="KW-1133">Transmembrane helix</keyword>
<dbReference type="Proteomes" id="UP000184123">
    <property type="component" value="Unassembled WGS sequence"/>
</dbReference>
<organism evidence="13 14">
    <name type="scientific">Halomonas cupida</name>
    <dbReference type="NCBI Taxonomy" id="44933"/>
    <lineage>
        <taxon>Bacteria</taxon>
        <taxon>Pseudomonadati</taxon>
        <taxon>Pseudomonadota</taxon>
        <taxon>Gammaproteobacteria</taxon>
        <taxon>Oceanospirillales</taxon>
        <taxon>Halomonadaceae</taxon>
        <taxon>Halomonas</taxon>
    </lineage>
</organism>
<evidence type="ECO:0000259" key="11">
    <source>
        <dbReference type="Pfam" id="PF12019"/>
    </source>
</evidence>
<name>A0A1M7KJ19_9GAMM</name>
<evidence type="ECO:0000256" key="7">
    <source>
        <dbReference type="ARBA" id="ARBA00022989"/>
    </source>
</evidence>
<proteinExistence type="inferred from homology"/>
<comment type="subcellular location">
    <subcellularLocation>
        <location evidence="1">Cell inner membrane</location>
        <topology evidence="1">Single-pass membrane protein</topology>
    </subcellularLocation>
</comment>
<gene>
    <name evidence="12" type="primary">fimT</name>
    <name evidence="12" type="ORF">HCU01_33100</name>
    <name evidence="13" type="ORF">SAMN05660971_03545</name>
</gene>
<keyword evidence="4" id="KW-0488">Methylation</keyword>
<reference evidence="12 15" key="2">
    <citation type="submission" date="2019-07" db="EMBL/GenBank/DDBJ databases">
        <title>Whole genome shotgun sequence of Halomonas cupida NBRC 102219.</title>
        <authorList>
            <person name="Hosoyama A."/>
            <person name="Uohara A."/>
            <person name="Ohji S."/>
            <person name="Ichikawa N."/>
        </authorList>
    </citation>
    <scope>NUCLEOTIDE SEQUENCE [LARGE SCALE GENOMIC DNA]</scope>
    <source>
        <strain evidence="12 15">NBRC 102219</strain>
    </source>
</reference>
<dbReference type="InterPro" id="IPR045584">
    <property type="entry name" value="Pilin-like"/>
</dbReference>
<dbReference type="STRING" id="44933.SAMN05660971_03545"/>
<evidence type="ECO:0000256" key="1">
    <source>
        <dbReference type="ARBA" id="ARBA00004377"/>
    </source>
</evidence>
<sequence>MVVIVAVLTALVIPSWRKTALEQDISSDTRQLRQALTLARSTAIMTQLTVILCPSRDGKHCTDDWSAPLILREDGSSEILRHFPGSRSEHLSFRGDGRPVRFQPNGRASGHNGTFVICAEDDSGRELILSNFGRVREQPARPSSCSRNTSLD</sequence>
<feature type="domain" description="General secretion pathway GspH" evidence="11">
    <location>
        <begin position="29"/>
        <end position="131"/>
    </location>
</feature>
<keyword evidence="5" id="KW-0997">Cell inner membrane</keyword>
<keyword evidence="3" id="KW-1003">Cell membrane</keyword>
<evidence type="ECO:0000256" key="3">
    <source>
        <dbReference type="ARBA" id="ARBA00022475"/>
    </source>
</evidence>
<dbReference type="GO" id="GO:0015628">
    <property type="term" value="P:protein secretion by the type II secretion system"/>
    <property type="evidence" value="ECO:0007669"/>
    <property type="project" value="InterPro"/>
</dbReference>
<dbReference type="EMBL" id="FRCA01000010">
    <property type="protein sequence ID" value="SHM65336.1"/>
    <property type="molecule type" value="Genomic_DNA"/>
</dbReference>